<dbReference type="Proteomes" id="UP000027195">
    <property type="component" value="Unassembled WGS sequence"/>
</dbReference>
<dbReference type="InParanoid" id="A0A067M443"/>
<dbReference type="HOGENOM" id="CLU_1204606_0_0_1"/>
<feature type="region of interest" description="Disordered" evidence="1">
    <location>
        <begin position="180"/>
        <end position="230"/>
    </location>
</feature>
<name>A0A067M443_BOTB1</name>
<evidence type="ECO:0000313" key="3">
    <source>
        <dbReference type="Proteomes" id="UP000027195"/>
    </source>
</evidence>
<proteinExistence type="predicted"/>
<evidence type="ECO:0000313" key="2">
    <source>
        <dbReference type="EMBL" id="KDQ10563.1"/>
    </source>
</evidence>
<accession>A0A067M443</accession>
<feature type="compositionally biased region" description="Polar residues" evidence="1">
    <location>
        <begin position="55"/>
        <end position="70"/>
    </location>
</feature>
<dbReference type="EMBL" id="KL198066">
    <property type="protein sequence ID" value="KDQ10563.1"/>
    <property type="molecule type" value="Genomic_DNA"/>
</dbReference>
<organism evidence="2 3">
    <name type="scientific">Botryobasidium botryosum (strain FD-172 SS1)</name>
    <dbReference type="NCBI Taxonomy" id="930990"/>
    <lineage>
        <taxon>Eukaryota</taxon>
        <taxon>Fungi</taxon>
        <taxon>Dikarya</taxon>
        <taxon>Basidiomycota</taxon>
        <taxon>Agaricomycotina</taxon>
        <taxon>Agaricomycetes</taxon>
        <taxon>Cantharellales</taxon>
        <taxon>Botryobasidiaceae</taxon>
        <taxon>Botryobasidium</taxon>
    </lineage>
</organism>
<dbReference type="AlphaFoldDB" id="A0A067M443"/>
<feature type="region of interest" description="Disordered" evidence="1">
    <location>
        <begin position="1"/>
        <end position="23"/>
    </location>
</feature>
<sequence>MSSDQPNPAITLASPSPSSCHHDSAILAPTHQAAIYGARLQYIGLQRKPQPPSPYTSVATSPKPTRSLTRTLRAPSGPYTNPSIWCPLVAHDGNNARPPPQQALGTPRGRVSNALSRAIRLRGTALSTTPATGSFDTERGRLMDSHTATATSASMPFRGRAAPLHPIFSSRPCRDRVRAPVQSIEPNDGSNAISPSSRPRRTHRPGPTIPASNASTRKDLSKVNLAEYAN</sequence>
<keyword evidence="3" id="KW-1185">Reference proteome</keyword>
<gene>
    <name evidence="2" type="ORF">BOTBODRAFT_178045</name>
</gene>
<feature type="compositionally biased region" description="Polar residues" evidence="1">
    <location>
        <begin position="1"/>
        <end position="19"/>
    </location>
</feature>
<protein>
    <submittedName>
        <fullName evidence="2">Uncharacterized protein</fullName>
    </submittedName>
</protein>
<reference evidence="3" key="1">
    <citation type="journal article" date="2014" name="Proc. Natl. Acad. Sci. U.S.A.">
        <title>Extensive sampling of basidiomycete genomes demonstrates inadequacy of the white-rot/brown-rot paradigm for wood decay fungi.</title>
        <authorList>
            <person name="Riley R."/>
            <person name="Salamov A.A."/>
            <person name="Brown D.W."/>
            <person name="Nagy L.G."/>
            <person name="Floudas D."/>
            <person name="Held B.W."/>
            <person name="Levasseur A."/>
            <person name="Lombard V."/>
            <person name="Morin E."/>
            <person name="Otillar R."/>
            <person name="Lindquist E.A."/>
            <person name="Sun H."/>
            <person name="LaButti K.M."/>
            <person name="Schmutz J."/>
            <person name="Jabbour D."/>
            <person name="Luo H."/>
            <person name="Baker S.E."/>
            <person name="Pisabarro A.G."/>
            <person name="Walton J.D."/>
            <person name="Blanchette R.A."/>
            <person name="Henrissat B."/>
            <person name="Martin F."/>
            <person name="Cullen D."/>
            <person name="Hibbett D.S."/>
            <person name="Grigoriev I.V."/>
        </authorList>
    </citation>
    <scope>NUCLEOTIDE SEQUENCE [LARGE SCALE GENOMIC DNA]</scope>
    <source>
        <strain evidence="3">FD-172 SS1</strain>
    </source>
</reference>
<feature type="region of interest" description="Disordered" evidence="1">
    <location>
        <begin position="46"/>
        <end position="76"/>
    </location>
</feature>
<evidence type="ECO:0000256" key="1">
    <source>
        <dbReference type="SAM" id="MobiDB-lite"/>
    </source>
</evidence>